<dbReference type="GeneID" id="75828772"/>
<evidence type="ECO:0000313" key="2">
    <source>
        <dbReference type="EMBL" id="KAI6781367.1"/>
    </source>
</evidence>
<feature type="coiled-coil region" evidence="1">
    <location>
        <begin position="230"/>
        <end position="278"/>
    </location>
</feature>
<dbReference type="EMBL" id="JAGIXG020000022">
    <property type="protein sequence ID" value="KAI6781367.1"/>
    <property type="molecule type" value="Genomic_DNA"/>
</dbReference>
<comment type="caution">
    <text evidence="2">The sequence shown here is derived from an EMBL/GenBank/DDBJ whole genome shotgun (WGS) entry which is preliminary data.</text>
</comment>
<protein>
    <submittedName>
        <fullName evidence="2">Uncharacterized protein</fullName>
    </submittedName>
</protein>
<keyword evidence="1" id="KW-0175">Coiled coil</keyword>
<reference evidence="2" key="2">
    <citation type="submission" date="2022-07" db="EMBL/GenBank/DDBJ databases">
        <authorList>
            <person name="Goncalves M.F.M."/>
            <person name="Hilario S."/>
            <person name="Van De Peer Y."/>
            <person name="Esteves A.C."/>
            <person name="Alves A."/>
        </authorList>
    </citation>
    <scope>NUCLEOTIDE SEQUENCE</scope>
    <source>
        <strain evidence="2">MUM 19.33</strain>
    </source>
</reference>
<evidence type="ECO:0000256" key="1">
    <source>
        <dbReference type="SAM" id="Coils"/>
    </source>
</evidence>
<dbReference type="AlphaFoldDB" id="A0A9Q0BD06"/>
<gene>
    <name evidence="2" type="ORF">J7T54_002259</name>
</gene>
<proteinExistence type="predicted"/>
<sequence length="356" mass="41403">MSWSPSSTDIPHHLHHPPILDHLLDTFFMSLRLPARTDLLQLIRPKSSSTRLLDKAADLDATWDNVTNETFCSGFPASWSLLLHDPNMGSLLEVQRRQCPSSLSTAAKVGANASRQVPAVEPCTVKEMSRRYYIETSSMGKQQFVKLKRSRSHHHHREHHHRHYELDYCPDYYKVSKEEWNTLKLRERSLEEQNCALVEENKALRASLAASQAETQRLEQCVIPDLQAANAALLADNDSLRRSLDNAADQASKHAGEVAKLECKVDKLERELKASKEETCDLRARIRNLARQLDGSCSRRVSEMVKELSYWKHETRFWKDKWEDLNRRHHEMLDTLESRTERMESYEEILRRRRIV</sequence>
<accession>A0A9Q0BD06</accession>
<keyword evidence="3" id="KW-1185">Reference proteome</keyword>
<dbReference type="Proteomes" id="UP001055219">
    <property type="component" value="Unassembled WGS sequence"/>
</dbReference>
<reference evidence="2" key="1">
    <citation type="journal article" date="2021" name="J Fungi (Basel)">
        <title>Genomic and Metabolomic Analyses of the Marine Fungus Emericellopsis cladophorae: Insights into Saltwater Adaptability Mechanisms and Its Biosynthetic Potential.</title>
        <authorList>
            <person name="Goncalves M.F.M."/>
            <person name="Hilario S."/>
            <person name="Van de Peer Y."/>
            <person name="Esteves A.C."/>
            <person name="Alves A."/>
        </authorList>
    </citation>
    <scope>NUCLEOTIDE SEQUENCE</scope>
    <source>
        <strain evidence="2">MUM 19.33</strain>
    </source>
</reference>
<organism evidence="2 3">
    <name type="scientific">Emericellopsis cladophorae</name>
    <dbReference type="NCBI Taxonomy" id="2686198"/>
    <lineage>
        <taxon>Eukaryota</taxon>
        <taxon>Fungi</taxon>
        <taxon>Dikarya</taxon>
        <taxon>Ascomycota</taxon>
        <taxon>Pezizomycotina</taxon>
        <taxon>Sordariomycetes</taxon>
        <taxon>Hypocreomycetidae</taxon>
        <taxon>Hypocreales</taxon>
        <taxon>Bionectriaceae</taxon>
        <taxon>Emericellopsis</taxon>
    </lineage>
</organism>
<evidence type="ECO:0000313" key="3">
    <source>
        <dbReference type="Proteomes" id="UP001055219"/>
    </source>
</evidence>
<dbReference type="OrthoDB" id="4741350at2759"/>
<dbReference type="RefSeq" id="XP_051362223.1">
    <property type="nucleotide sequence ID" value="XM_051506434.1"/>
</dbReference>
<dbReference type="Gene3D" id="1.10.287.1490">
    <property type="match status" value="1"/>
</dbReference>
<name>A0A9Q0BD06_9HYPO</name>